<dbReference type="Proteomes" id="UP001489004">
    <property type="component" value="Unassembled WGS sequence"/>
</dbReference>
<evidence type="ECO:0000256" key="10">
    <source>
        <dbReference type="RuleBase" id="RU000394"/>
    </source>
</evidence>
<keyword evidence="15" id="KW-1185">Reference proteome</keyword>
<evidence type="ECO:0000256" key="4">
    <source>
        <dbReference type="ARBA" id="ARBA00022741"/>
    </source>
</evidence>
<dbReference type="GO" id="GO:0003777">
    <property type="term" value="F:microtubule motor activity"/>
    <property type="evidence" value="ECO:0007669"/>
    <property type="project" value="InterPro"/>
</dbReference>
<dbReference type="Gene3D" id="3.40.850.10">
    <property type="entry name" value="Kinesin motor domain"/>
    <property type="match status" value="1"/>
</dbReference>
<dbReference type="PROSITE" id="PS00411">
    <property type="entry name" value="KINESIN_MOTOR_1"/>
    <property type="match status" value="1"/>
</dbReference>
<proteinExistence type="inferred from homology"/>
<keyword evidence="6 11" id="KW-0175">Coiled coil</keyword>
<dbReference type="EMBL" id="JALJOR010000002">
    <property type="protein sequence ID" value="KAK9824688.1"/>
    <property type="molecule type" value="Genomic_DNA"/>
</dbReference>
<dbReference type="SUPFAM" id="SSF52540">
    <property type="entry name" value="P-loop containing nucleoside triphosphate hydrolases"/>
    <property type="match status" value="1"/>
</dbReference>
<protein>
    <recommendedName>
        <fullName evidence="10">Kinesin-like protein</fullName>
    </recommendedName>
</protein>
<evidence type="ECO:0000256" key="8">
    <source>
        <dbReference type="ARBA" id="ARBA00023212"/>
    </source>
</evidence>
<keyword evidence="5 9" id="KW-0067">ATP-binding</keyword>
<dbReference type="PANTHER" id="PTHR47969">
    <property type="entry name" value="CHROMOSOME-ASSOCIATED KINESIN KIF4A-RELATED"/>
    <property type="match status" value="1"/>
</dbReference>
<evidence type="ECO:0000256" key="11">
    <source>
        <dbReference type="SAM" id="Coils"/>
    </source>
</evidence>
<dbReference type="GO" id="GO:0005874">
    <property type="term" value="C:microtubule"/>
    <property type="evidence" value="ECO:0007669"/>
    <property type="project" value="UniProtKB-KW"/>
</dbReference>
<evidence type="ECO:0000256" key="1">
    <source>
        <dbReference type="ARBA" id="ARBA00004245"/>
    </source>
</evidence>
<dbReference type="InterPro" id="IPR027417">
    <property type="entry name" value="P-loop_NTPase"/>
</dbReference>
<keyword evidence="4 9" id="KW-0547">Nucleotide-binding</keyword>
<evidence type="ECO:0000256" key="2">
    <source>
        <dbReference type="ARBA" id="ARBA00022490"/>
    </source>
</evidence>
<dbReference type="AlphaFoldDB" id="A0AAW1QT56"/>
<dbReference type="GO" id="GO:0005524">
    <property type="term" value="F:ATP binding"/>
    <property type="evidence" value="ECO:0007669"/>
    <property type="project" value="UniProtKB-UniRule"/>
</dbReference>
<organism evidence="14 15">
    <name type="scientific">[Myrmecia] bisecta</name>
    <dbReference type="NCBI Taxonomy" id="41462"/>
    <lineage>
        <taxon>Eukaryota</taxon>
        <taxon>Viridiplantae</taxon>
        <taxon>Chlorophyta</taxon>
        <taxon>core chlorophytes</taxon>
        <taxon>Trebouxiophyceae</taxon>
        <taxon>Trebouxiales</taxon>
        <taxon>Trebouxiaceae</taxon>
        <taxon>Myrmecia</taxon>
    </lineage>
</organism>
<feature type="region of interest" description="Disordered" evidence="12">
    <location>
        <begin position="605"/>
        <end position="630"/>
    </location>
</feature>
<dbReference type="InterPro" id="IPR001752">
    <property type="entry name" value="Kinesin_motor_dom"/>
</dbReference>
<dbReference type="InterPro" id="IPR019821">
    <property type="entry name" value="Kinesin_motor_CS"/>
</dbReference>
<comment type="subcellular location">
    <subcellularLocation>
        <location evidence="1">Cytoplasm</location>
        <location evidence="1">Cytoskeleton</location>
    </subcellularLocation>
</comment>
<gene>
    <name evidence="14" type="ORF">WJX72_012423</name>
</gene>
<reference evidence="14 15" key="1">
    <citation type="journal article" date="2024" name="Nat. Commun.">
        <title>Phylogenomics reveals the evolutionary origins of lichenization in chlorophyte algae.</title>
        <authorList>
            <person name="Puginier C."/>
            <person name="Libourel C."/>
            <person name="Otte J."/>
            <person name="Skaloud P."/>
            <person name="Haon M."/>
            <person name="Grisel S."/>
            <person name="Petersen M."/>
            <person name="Berrin J.G."/>
            <person name="Delaux P.M."/>
            <person name="Dal Grande F."/>
            <person name="Keller J."/>
        </authorList>
    </citation>
    <scope>NUCLEOTIDE SEQUENCE [LARGE SCALE GENOMIC DNA]</scope>
    <source>
        <strain evidence="14 15">SAG 2043</strain>
    </source>
</reference>
<keyword evidence="2" id="KW-0963">Cytoplasm</keyword>
<keyword evidence="3 10" id="KW-0493">Microtubule</keyword>
<feature type="binding site" evidence="9">
    <location>
        <begin position="54"/>
        <end position="61"/>
    </location>
    <ligand>
        <name>ATP</name>
        <dbReference type="ChEBI" id="CHEBI:30616"/>
    </ligand>
</feature>
<accession>A0AAW1QT56</accession>
<evidence type="ECO:0000256" key="6">
    <source>
        <dbReference type="ARBA" id="ARBA00023054"/>
    </source>
</evidence>
<dbReference type="GO" id="GO:0008017">
    <property type="term" value="F:microtubule binding"/>
    <property type="evidence" value="ECO:0007669"/>
    <property type="project" value="InterPro"/>
</dbReference>
<name>A0AAW1QT56_9CHLO</name>
<dbReference type="InterPro" id="IPR036961">
    <property type="entry name" value="Kinesin_motor_dom_sf"/>
</dbReference>
<keyword evidence="7 9" id="KW-0505">Motor protein</keyword>
<dbReference type="PRINTS" id="PR00380">
    <property type="entry name" value="KINESINHEAVY"/>
</dbReference>
<evidence type="ECO:0000256" key="9">
    <source>
        <dbReference type="PROSITE-ProRule" id="PRU00283"/>
    </source>
</evidence>
<evidence type="ECO:0000256" key="5">
    <source>
        <dbReference type="ARBA" id="ARBA00022840"/>
    </source>
</evidence>
<comment type="similarity">
    <text evidence="9 10">Belongs to the TRAFAC class myosin-kinesin ATPase superfamily. Kinesin family.</text>
</comment>
<sequence>MQNPNVKGSEGLKSFTFDAVFDWNSTQQEVYEDTAKPIVESVMEGYNGTVFAYGQTGTGKTHTMDGSAEQRGIIPHSFNQVFDAISLHSEEQQYLVRASFLEIYNEEIRDLLSKNPKNKLDLKERGDSGVYVKGLNSFVVKSVEEITSVLEVGKKNRSVGATLMNQDSSRSHSIFTITVERIDKGTGKDSGHIRVGKLNLVDLAGSERQSKTGATGDRLKEATKINLSLSALGNVISALVDSKSGHIPYRDSKLTRLLQDSLGGNTKTVMIANVGPADYNFEETLSTLRYANRAKDIKNKPRINEDPKDAMLREFQEEILRLRRELEQAAAGQLTGVGIDEGGHVVVEKVVERVDPEEVEHIRAQLEAEMRQDLENQGHELDPETLDKVREDAMRQAEEEAAAIFEQRQRDAAEAAQLAREAQMQAASVQEVQARRDAEQAKKEELARRVADMESKLIRGEARGGLEAVARQTEAAVQQRTLELEGRRRQQAEKVAEILELEEEHLSAEGKLSSLEEEAAKLTRKMKRLLNKCRGVDAEVADTLDEWAHEKEDLLDSLRELHQQMALKNLVIEAFIPQREVQKVTKRAAWDEEHQTWVLQRLSDTTNQRNGSGGGVTMGKRPMSTAGQRRPASEFALAASSLGDHNPRFKCENLLTLELDMPERTTFDYQGPNTHPHAQVAAAS</sequence>
<dbReference type="SMART" id="SM00129">
    <property type="entry name" value="KISc"/>
    <property type="match status" value="1"/>
</dbReference>
<evidence type="ECO:0000256" key="3">
    <source>
        <dbReference type="ARBA" id="ARBA00022701"/>
    </source>
</evidence>
<dbReference type="GO" id="GO:0007018">
    <property type="term" value="P:microtubule-based movement"/>
    <property type="evidence" value="ECO:0007669"/>
    <property type="project" value="InterPro"/>
</dbReference>
<evidence type="ECO:0000313" key="15">
    <source>
        <dbReference type="Proteomes" id="UP001489004"/>
    </source>
</evidence>
<keyword evidence="8" id="KW-0206">Cytoskeleton</keyword>
<dbReference type="Pfam" id="PF00225">
    <property type="entry name" value="Kinesin"/>
    <property type="match status" value="1"/>
</dbReference>
<evidence type="ECO:0000256" key="7">
    <source>
        <dbReference type="ARBA" id="ARBA00023175"/>
    </source>
</evidence>
<feature type="domain" description="Kinesin motor" evidence="13">
    <location>
        <begin position="1"/>
        <end position="297"/>
    </location>
</feature>
<evidence type="ECO:0000259" key="13">
    <source>
        <dbReference type="PROSITE" id="PS50067"/>
    </source>
</evidence>
<evidence type="ECO:0000313" key="14">
    <source>
        <dbReference type="EMBL" id="KAK9824688.1"/>
    </source>
</evidence>
<evidence type="ECO:0000256" key="12">
    <source>
        <dbReference type="SAM" id="MobiDB-lite"/>
    </source>
</evidence>
<dbReference type="InterPro" id="IPR027640">
    <property type="entry name" value="Kinesin-like_fam"/>
</dbReference>
<feature type="coiled-coil region" evidence="11">
    <location>
        <begin position="424"/>
        <end position="564"/>
    </location>
</feature>
<dbReference type="FunFam" id="3.40.850.10:FF:000029">
    <property type="entry name" value="Kinesin-like protein KIF17"/>
    <property type="match status" value="1"/>
</dbReference>
<dbReference type="PROSITE" id="PS50067">
    <property type="entry name" value="KINESIN_MOTOR_2"/>
    <property type="match status" value="1"/>
</dbReference>
<dbReference type="PANTHER" id="PTHR47969:SF21">
    <property type="entry name" value="KINESIN-LIKE PROTEIN"/>
    <property type="match status" value="1"/>
</dbReference>
<comment type="caution">
    <text evidence="14">The sequence shown here is derived from an EMBL/GenBank/DDBJ whole genome shotgun (WGS) entry which is preliminary data.</text>
</comment>